<evidence type="ECO:0000313" key="4">
    <source>
        <dbReference type="EMBL" id="BFP47906.1"/>
    </source>
</evidence>
<dbReference type="RefSeq" id="WP_407990185.1">
    <property type="nucleotide sequence ID" value="NZ_AP035881.2"/>
</dbReference>
<dbReference type="GO" id="GO:0031177">
    <property type="term" value="F:phosphopantetheine binding"/>
    <property type="evidence" value="ECO:0007669"/>
    <property type="project" value="InterPro"/>
</dbReference>
<evidence type="ECO:0000259" key="3">
    <source>
        <dbReference type="PROSITE" id="PS50075"/>
    </source>
</evidence>
<dbReference type="InterPro" id="IPR036736">
    <property type="entry name" value="ACP-like_sf"/>
</dbReference>
<dbReference type="SMART" id="SM00823">
    <property type="entry name" value="PKS_PP"/>
    <property type="match status" value="1"/>
</dbReference>
<dbReference type="Gene3D" id="1.10.1200.10">
    <property type="entry name" value="ACP-like"/>
    <property type="match status" value="1"/>
</dbReference>
<gene>
    <name evidence="4" type="ORF">KCMC57_42740</name>
</gene>
<keyword evidence="1" id="KW-0596">Phosphopantetheine</keyword>
<name>A0AB33K2C6_9ACTN</name>
<keyword evidence="2" id="KW-0597">Phosphoprotein</keyword>
<dbReference type="Pfam" id="PF00550">
    <property type="entry name" value="PP-binding"/>
    <property type="match status" value="1"/>
</dbReference>
<dbReference type="GO" id="GO:0017000">
    <property type="term" value="P:antibiotic biosynthetic process"/>
    <property type="evidence" value="ECO:0007669"/>
    <property type="project" value="UniProtKB-ARBA"/>
</dbReference>
<dbReference type="InterPro" id="IPR020806">
    <property type="entry name" value="PKS_PP-bd"/>
</dbReference>
<dbReference type="SUPFAM" id="SSF47336">
    <property type="entry name" value="ACP-like"/>
    <property type="match status" value="1"/>
</dbReference>
<feature type="domain" description="Carrier" evidence="3">
    <location>
        <begin position="8"/>
        <end position="85"/>
    </location>
</feature>
<dbReference type="EMBL" id="AP035881">
    <property type="protein sequence ID" value="BFP47906.1"/>
    <property type="molecule type" value="Genomic_DNA"/>
</dbReference>
<dbReference type="InterPro" id="IPR009081">
    <property type="entry name" value="PP-bd_ACP"/>
</dbReference>
<evidence type="ECO:0000256" key="2">
    <source>
        <dbReference type="ARBA" id="ARBA00022553"/>
    </source>
</evidence>
<organism evidence="4">
    <name type="scientific">Kitasatospora sp. CMC57</name>
    <dbReference type="NCBI Taxonomy" id="3231513"/>
    <lineage>
        <taxon>Bacteria</taxon>
        <taxon>Bacillati</taxon>
        <taxon>Actinomycetota</taxon>
        <taxon>Actinomycetes</taxon>
        <taxon>Kitasatosporales</taxon>
        <taxon>Streptomycetaceae</taxon>
        <taxon>Kitasatospora</taxon>
    </lineage>
</organism>
<protein>
    <submittedName>
        <fullName evidence="4">Acyl carrier protein</fullName>
    </submittedName>
</protein>
<dbReference type="PROSITE" id="PS50075">
    <property type="entry name" value="CARRIER"/>
    <property type="match status" value="1"/>
</dbReference>
<evidence type="ECO:0000256" key="1">
    <source>
        <dbReference type="ARBA" id="ARBA00022450"/>
    </source>
</evidence>
<proteinExistence type="predicted"/>
<accession>A0AB33K2C6</accession>
<dbReference type="AlphaFoldDB" id="A0AB33K2C6"/>
<sequence length="92" mass="10169">MTTPGSVHREHDIKSWLTERLATHLSRPETEINTEVPFVEYGLDSVAALSLFGDIEEKFALYLEPAVAWEHPTVTAMAAFLAQEQRASANAG</sequence>
<reference evidence="4" key="1">
    <citation type="submission" date="2024-07" db="EMBL/GenBank/DDBJ databases">
        <title>Complete genome sequences of cellulolytic bacteria, Kitasatospora sp. CMC57 and Streptomyces sp. CMC78, isolated from Japanese agricultural soil.</title>
        <authorList>
            <person name="Hashimoto T."/>
            <person name="Ito M."/>
            <person name="Iwamoto M."/>
            <person name="Fukahori D."/>
            <person name="Shoda T."/>
            <person name="Sakoda M."/>
            <person name="Morohoshi T."/>
            <person name="Mitsuboshi M."/>
            <person name="Nishizawa T."/>
        </authorList>
    </citation>
    <scope>NUCLEOTIDE SEQUENCE</scope>
    <source>
        <strain evidence="4">CMC57</strain>
    </source>
</reference>
<dbReference type="SMART" id="SM01294">
    <property type="entry name" value="PKS_PP_betabranch"/>
    <property type="match status" value="1"/>
</dbReference>